<evidence type="ECO:0000259" key="4">
    <source>
        <dbReference type="Pfam" id="PF09375"/>
    </source>
</evidence>
<sequence>MPGSVRSRWIVAAVVVAAAAGAVVAFWPDSAAAGDPEIAVSRSSCGTGWSDPKPGPQTFRLHNTGSVTAEVDLIDPATGVIYGEVEGLGAATTRPLQVNLGNGSYAFRCLPEDAGAIVGPAVQVSGGVERTGPGVAPVTHNDLLGPLKAYQQHVTTGLAELVTNTGALKSAVHGGDRAASETAWLTAHLTYERLGAAYDAFGDSDGAINGTADGLPNGTSDRGFTGFHRLEQGLWHAEDLPALGATADQLDTDARALQASFAESQVDGNDLGLRAHEIMENTLQFELTGRTDYGSGTNLATARANLDGTRAVLDVLRPLLAPRYPDLSKVDSWLTRTRTTLDAAHRPDGSWTPLAELPQKERQKLNADVSELTELLAPIAAIAEPRRVS</sequence>
<evidence type="ECO:0000256" key="2">
    <source>
        <dbReference type="ARBA" id="ARBA00005989"/>
    </source>
</evidence>
<dbReference type="PANTHER" id="PTHR39192:SF1">
    <property type="entry name" value="IRON UPTAKE SYSTEM COMPONENT EFEO"/>
    <property type="match status" value="1"/>
</dbReference>
<dbReference type="Pfam" id="PF09375">
    <property type="entry name" value="Peptidase_M75"/>
    <property type="match status" value="1"/>
</dbReference>
<feature type="domain" description="Imelysin-like" evidence="4">
    <location>
        <begin position="147"/>
        <end position="378"/>
    </location>
</feature>
<dbReference type="InterPro" id="IPR034981">
    <property type="entry name" value="Imelysin-like_EfeO/Algp7"/>
</dbReference>
<dbReference type="CDD" id="cd14656">
    <property type="entry name" value="Imelysin-like_EfeO"/>
    <property type="match status" value="1"/>
</dbReference>
<evidence type="ECO:0000256" key="3">
    <source>
        <dbReference type="ARBA" id="ARBA00022729"/>
    </source>
</evidence>
<evidence type="ECO:0000313" key="5">
    <source>
        <dbReference type="EMBL" id="VVJ16062.1"/>
    </source>
</evidence>
<dbReference type="EMBL" id="CABVGP010000001">
    <property type="protein sequence ID" value="VVJ16062.1"/>
    <property type="molecule type" value="Genomic_DNA"/>
</dbReference>
<comment type="similarity">
    <text evidence="2">Belongs to the EfeM/EfeO family.</text>
</comment>
<gene>
    <name evidence="5" type="ORF">AA23TX_01083</name>
</gene>
<name>A0A6I8LGP0_9PSEU</name>
<protein>
    <submittedName>
        <fullName evidence="5">Ferrous iron transport permease EfeU / Ferrous iron transport periplasmic protein EfeO</fullName>
    </submittedName>
</protein>
<proteinExistence type="inferred from homology"/>
<dbReference type="Gene3D" id="1.20.1420.20">
    <property type="entry name" value="M75 peptidase, HXXE motif"/>
    <property type="match status" value="1"/>
</dbReference>
<dbReference type="AlphaFoldDB" id="A0A6I8LGP0"/>
<comment type="subcellular location">
    <subcellularLocation>
        <location evidence="1">Cell envelope</location>
    </subcellularLocation>
</comment>
<dbReference type="PANTHER" id="PTHR39192">
    <property type="entry name" value="IRON UPTAKE SYSTEM COMPONENT EFEO"/>
    <property type="match status" value="1"/>
</dbReference>
<dbReference type="GO" id="GO:0030313">
    <property type="term" value="C:cell envelope"/>
    <property type="evidence" value="ECO:0007669"/>
    <property type="project" value="UniProtKB-SubCell"/>
</dbReference>
<keyword evidence="6" id="KW-1185">Reference proteome</keyword>
<dbReference type="Proteomes" id="UP000399805">
    <property type="component" value="Unassembled WGS sequence"/>
</dbReference>
<dbReference type="InterPro" id="IPR038352">
    <property type="entry name" value="Imelysin_sf"/>
</dbReference>
<organism evidence="5 6">
    <name type="scientific">Amycolatopsis camponoti</name>
    <dbReference type="NCBI Taxonomy" id="2606593"/>
    <lineage>
        <taxon>Bacteria</taxon>
        <taxon>Bacillati</taxon>
        <taxon>Actinomycetota</taxon>
        <taxon>Actinomycetes</taxon>
        <taxon>Pseudonocardiales</taxon>
        <taxon>Pseudonocardiaceae</taxon>
        <taxon>Amycolatopsis</taxon>
    </lineage>
</organism>
<dbReference type="InterPro" id="IPR018976">
    <property type="entry name" value="Imelysin-like"/>
</dbReference>
<keyword evidence="3" id="KW-0732">Signal</keyword>
<reference evidence="5 6" key="1">
    <citation type="submission" date="2019-09" db="EMBL/GenBank/DDBJ databases">
        <authorList>
            <person name="Leyn A S."/>
        </authorList>
    </citation>
    <scope>NUCLEOTIDE SEQUENCE [LARGE SCALE GENOMIC DNA]</scope>
    <source>
        <strain evidence="5">AA231_1</strain>
    </source>
</reference>
<accession>A0A6I8LGP0</accession>
<evidence type="ECO:0000256" key="1">
    <source>
        <dbReference type="ARBA" id="ARBA00004196"/>
    </source>
</evidence>
<evidence type="ECO:0000313" key="6">
    <source>
        <dbReference type="Proteomes" id="UP000399805"/>
    </source>
</evidence>
<dbReference type="InterPro" id="IPR050894">
    <property type="entry name" value="EfeM/EfeO_iron_uptake"/>
</dbReference>